<keyword evidence="2" id="KW-0378">Hydrolase</keyword>
<organism evidence="4 5">
    <name type="scientific">Sulfobacillus thermotolerans</name>
    <dbReference type="NCBI Taxonomy" id="338644"/>
    <lineage>
        <taxon>Bacteria</taxon>
        <taxon>Bacillati</taxon>
        <taxon>Bacillota</taxon>
        <taxon>Clostridia</taxon>
        <taxon>Eubacteriales</taxon>
        <taxon>Clostridiales Family XVII. Incertae Sedis</taxon>
        <taxon>Sulfobacillus</taxon>
    </lineage>
</organism>
<keyword evidence="5" id="KW-1185">Reference proteome</keyword>
<dbReference type="InterPro" id="IPR004843">
    <property type="entry name" value="Calcineurin-like_PHP"/>
</dbReference>
<evidence type="ECO:0000259" key="3">
    <source>
        <dbReference type="Pfam" id="PF00149"/>
    </source>
</evidence>
<dbReference type="SUPFAM" id="SSF56300">
    <property type="entry name" value="Metallo-dependent phosphatases"/>
    <property type="match status" value="1"/>
</dbReference>
<evidence type="ECO:0000313" key="4">
    <source>
        <dbReference type="EMBL" id="AUW93668.1"/>
    </source>
</evidence>
<dbReference type="Proteomes" id="UP000325292">
    <property type="component" value="Chromosome"/>
</dbReference>
<name>A0ABM6RQG3_9FIRM</name>
<dbReference type="RefSeq" id="WP_103375425.1">
    <property type="nucleotide sequence ID" value="NZ_CP133983.1"/>
</dbReference>
<keyword evidence="1" id="KW-0479">Metal-binding</keyword>
<evidence type="ECO:0000256" key="1">
    <source>
        <dbReference type="ARBA" id="ARBA00022723"/>
    </source>
</evidence>
<sequence>MLNAAVLGLFSVAFYAVGIEPFWIREVCYDLVVRNLAKEFDGFTILHLSDFHGRVGAFSFLRHHPIRADMVAVTGDLYAWRTLPRARLVREINGLTAPEGVFYVSGNHDYHRGRLDVTPWNPGPRLLDNRVHRIKRGEHSLWVAGIPDLVKGQPAWERVLGQLAQSTEPAILLSHRPDAWLLPGIERFALVLAGHTHGGQVTAFGRWVPVRHTRVKKPYAGGLITADSKPPLITSRGLGASELPVRFGSRPEVVKITLHSDVVAHKAVE</sequence>
<accession>A0ABM6RQG3</accession>
<dbReference type="PANTHER" id="PTHR31302:SF31">
    <property type="entry name" value="PHOSPHODIESTERASE YAEI"/>
    <property type="match status" value="1"/>
</dbReference>
<evidence type="ECO:0000313" key="5">
    <source>
        <dbReference type="Proteomes" id="UP000325292"/>
    </source>
</evidence>
<dbReference type="PANTHER" id="PTHR31302">
    <property type="entry name" value="TRANSMEMBRANE PROTEIN WITH METALLOPHOSPHOESTERASE DOMAIN-RELATED"/>
    <property type="match status" value="1"/>
</dbReference>
<proteinExistence type="predicted"/>
<evidence type="ECO:0000256" key="2">
    <source>
        <dbReference type="ARBA" id="ARBA00022801"/>
    </source>
</evidence>
<protein>
    <recommendedName>
        <fullName evidence="3">Calcineurin-like phosphoesterase domain-containing protein</fullName>
    </recommendedName>
</protein>
<dbReference type="EMBL" id="CP019454">
    <property type="protein sequence ID" value="AUW93668.1"/>
    <property type="molecule type" value="Genomic_DNA"/>
</dbReference>
<gene>
    <name evidence="4" type="ORF">BXT84_06710</name>
</gene>
<dbReference type="InterPro" id="IPR029052">
    <property type="entry name" value="Metallo-depent_PP-like"/>
</dbReference>
<dbReference type="Pfam" id="PF00149">
    <property type="entry name" value="Metallophos"/>
    <property type="match status" value="1"/>
</dbReference>
<feature type="domain" description="Calcineurin-like phosphoesterase" evidence="3">
    <location>
        <begin position="43"/>
        <end position="198"/>
    </location>
</feature>
<dbReference type="InterPro" id="IPR051158">
    <property type="entry name" value="Metallophosphoesterase_sf"/>
</dbReference>
<dbReference type="Gene3D" id="3.60.21.10">
    <property type="match status" value="1"/>
</dbReference>
<reference evidence="4 5" key="1">
    <citation type="journal article" date="2019" name="Sci. Rep.">
        <title>Sulfobacillus thermotolerans: new insights into resistance and metabolic capacities of acidophilic chemolithotrophs.</title>
        <authorList>
            <person name="Panyushkina A.E."/>
            <person name="Babenko V.V."/>
            <person name="Nikitina A.S."/>
            <person name="Selezneva O.V."/>
            <person name="Tsaplina I.A."/>
            <person name="Letarova M.A."/>
            <person name="Kostryukova E.S."/>
            <person name="Letarov A.V."/>
        </authorList>
    </citation>
    <scope>NUCLEOTIDE SEQUENCE [LARGE SCALE GENOMIC DNA]</scope>
    <source>
        <strain evidence="4 5">Kr1</strain>
    </source>
</reference>